<evidence type="ECO:0000256" key="1">
    <source>
        <dbReference type="ARBA" id="ARBA00009080"/>
    </source>
</evidence>
<accession>A0ABU2WZB7</accession>
<dbReference type="RefSeq" id="WP_311412525.1">
    <property type="nucleotide sequence ID" value="NZ_JAVRFL010000017.1"/>
</dbReference>
<dbReference type="InterPro" id="IPR048666">
    <property type="entry name" value="RedAm-like_C"/>
</dbReference>
<keyword evidence="6" id="KW-1185">Reference proteome</keyword>
<dbReference type="PANTHER" id="PTHR43580">
    <property type="entry name" value="OXIDOREDUCTASE GLYR1-RELATED"/>
    <property type="match status" value="1"/>
</dbReference>
<feature type="domain" description="6-phosphogluconate dehydrogenase NADP-binding" evidence="3">
    <location>
        <begin position="37"/>
        <end position="190"/>
    </location>
</feature>
<feature type="domain" description="NADPH-dependent reductive aminase-like C-terminal" evidence="4">
    <location>
        <begin position="193"/>
        <end position="318"/>
    </location>
</feature>
<dbReference type="Pfam" id="PF03446">
    <property type="entry name" value="NAD_binding_2"/>
    <property type="match status" value="1"/>
</dbReference>
<gene>
    <name evidence="5" type="ORF">RM555_16220</name>
</gene>
<dbReference type="InterPro" id="IPR006115">
    <property type="entry name" value="6PGDH_NADP-bd"/>
</dbReference>
<dbReference type="Gene3D" id="1.10.1040.10">
    <property type="entry name" value="N-(1-d-carboxylethyl)-l-norvaline Dehydrogenase, domain 2"/>
    <property type="match status" value="1"/>
</dbReference>
<dbReference type="InterPro" id="IPR036291">
    <property type="entry name" value="NAD(P)-bd_dom_sf"/>
</dbReference>
<sequence length="320" mass="33741">MATEVSRLLTHHYHLSERREEVMLTTTTADPTNRASQVTVLGLGDMGSAIARTFLDRGHRTTVWNRTASKALPLVDAGATAAATAAEAAAASPLVVVCLLDGAAVDKVLNAVDAAVAGKVLVNLTSGSPQQARANDRWAGARGAEYLDGKIMGDPPYVGTPHVMFPFSGSRTAFEAHGPMLRELGTVVYHGEDAGSAAVEFMAQVAVGYEILIGFLHTLRLVQAEGVDVAEFAERAANNVAALPPLLTSIGNAVRAGEYPPDLGPLKVQAALMDDLISHRESIGVEAVRMREVKGLMDRRIADGFGAQGFSSLFELLAKS</sequence>
<evidence type="ECO:0000313" key="5">
    <source>
        <dbReference type="EMBL" id="MDT0530539.1"/>
    </source>
</evidence>
<dbReference type="Pfam" id="PF21761">
    <property type="entry name" value="RedAm-like_C"/>
    <property type="match status" value="1"/>
</dbReference>
<name>A0ABU2WZB7_9ACTN</name>
<dbReference type="InterPro" id="IPR051265">
    <property type="entry name" value="HIBADH-related_NP60_sf"/>
</dbReference>
<dbReference type="Proteomes" id="UP001180973">
    <property type="component" value="Unassembled WGS sequence"/>
</dbReference>
<dbReference type="SUPFAM" id="SSF51735">
    <property type="entry name" value="NAD(P)-binding Rossmann-fold domains"/>
    <property type="match status" value="1"/>
</dbReference>
<dbReference type="Gene3D" id="3.40.50.720">
    <property type="entry name" value="NAD(P)-binding Rossmann-like Domain"/>
    <property type="match status" value="1"/>
</dbReference>
<dbReference type="InterPro" id="IPR015815">
    <property type="entry name" value="HIBADH-related"/>
</dbReference>
<evidence type="ECO:0000259" key="3">
    <source>
        <dbReference type="Pfam" id="PF03446"/>
    </source>
</evidence>
<reference evidence="5" key="1">
    <citation type="submission" date="2023-09" db="EMBL/GenBank/DDBJ databases">
        <title>30 novel species of actinomycetes from the DSMZ collection.</title>
        <authorList>
            <person name="Nouioui I."/>
        </authorList>
    </citation>
    <scope>NUCLEOTIDE SEQUENCE</scope>
    <source>
        <strain evidence="5">DSM 115977</strain>
    </source>
</reference>
<keyword evidence="2" id="KW-0560">Oxidoreductase</keyword>
<evidence type="ECO:0000259" key="4">
    <source>
        <dbReference type="Pfam" id="PF21761"/>
    </source>
</evidence>
<organism evidence="5 6">
    <name type="scientific">Micromonospora reichwaldensis</name>
    <dbReference type="NCBI Taxonomy" id="3075516"/>
    <lineage>
        <taxon>Bacteria</taxon>
        <taxon>Bacillati</taxon>
        <taxon>Actinomycetota</taxon>
        <taxon>Actinomycetes</taxon>
        <taxon>Micromonosporales</taxon>
        <taxon>Micromonosporaceae</taxon>
        <taxon>Micromonospora</taxon>
    </lineage>
</organism>
<evidence type="ECO:0000256" key="2">
    <source>
        <dbReference type="ARBA" id="ARBA00023002"/>
    </source>
</evidence>
<proteinExistence type="inferred from homology"/>
<dbReference type="PANTHER" id="PTHR43580:SF2">
    <property type="entry name" value="CYTOKINE-LIKE NUCLEAR FACTOR N-PAC"/>
    <property type="match status" value="1"/>
</dbReference>
<comment type="caution">
    <text evidence="5">The sequence shown here is derived from an EMBL/GenBank/DDBJ whole genome shotgun (WGS) entry which is preliminary data.</text>
</comment>
<protein>
    <submittedName>
        <fullName evidence="5">NAD(P)-binding domain-containing protein</fullName>
    </submittedName>
</protein>
<dbReference type="InterPro" id="IPR013328">
    <property type="entry name" value="6PGD_dom2"/>
</dbReference>
<evidence type="ECO:0000313" key="6">
    <source>
        <dbReference type="Proteomes" id="UP001180973"/>
    </source>
</evidence>
<comment type="similarity">
    <text evidence="1">Belongs to the HIBADH-related family.</text>
</comment>
<dbReference type="PIRSF" id="PIRSF000103">
    <property type="entry name" value="HIBADH"/>
    <property type="match status" value="1"/>
</dbReference>
<dbReference type="EMBL" id="JAVRFL010000017">
    <property type="protein sequence ID" value="MDT0530539.1"/>
    <property type="molecule type" value="Genomic_DNA"/>
</dbReference>